<reference evidence="1 2" key="1">
    <citation type="submission" date="2019-03" db="EMBL/GenBank/DDBJ databases">
        <title>First draft genome of Liparis tanakae, snailfish: a comprehensive survey of snailfish specific genes.</title>
        <authorList>
            <person name="Kim W."/>
            <person name="Song I."/>
            <person name="Jeong J.-H."/>
            <person name="Kim D."/>
            <person name="Kim S."/>
            <person name="Ryu S."/>
            <person name="Song J.Y."/>
            <person name="Lee S.K."/>
        </authorList>
    </citation>
    <scope>NUCLEOTIDE SEQUENCE [LARGE SCALE GENOMIC DNA]</scope>
    <source>
        <tissue evidence="1">Muscle</tissue>
    </source>
</reference>
<proteinExistence type="predicted"/>
<dbReference type="AlphaFoldDB" id="A0A4Z2F083"/>
<evidence type="ECO:0000313" key="1">
    <source>
        <dbReference type="EMBL" id="TNN34181.1"/>
    </source>
</evidence>
<dbReference type="Proteomes" id="UP000314294">
    <property type="component" value="Unassembled WGS sequence"/>
</dbReference>
<accession>A0A4Z2F083</accession>
<sequence>MEDSSEGRKWGGKPIPRCKPQVFFLSPSSYSPIIAQSCEPPDNGPFHRGRTDRVTGEVTYEYLTFECARDAKRQARLP</sequence>
<gene>
    <name evidence="1" type="ORF">EYF80_055656</name>
</gene>
<evidence type="ECO:0000313" key="2">
    <source>
        <dbReference type="Proteomes" id="UP000314294"/>
    </source>
</evidence>
<keyword evidence="2" id="KW-1185">Reference proteome</keyword>
<comment type="caution">
    <text evidence="1">The sequence shown here is derived from an EMBL/GenBank/DDBJ whole genome shotgun (WGS) entry which is preliminary data.</text>
</comment>
<organism evidence="1 2">
    <name type="scientific">Liparis tanakae</name>
    <name type="common">Tanaka's snailfish</name>
    <dbReference type="NCBI Taxonomy" id="230148"/>
    <lineage>
        <taxon>Eukaryota</taxon>
        <taxon>Metazoa</taxon>
        <taxon>Chordata</taxon>
        <taxon>Craniata</taxon>
        <taxon>Vertebrata</taxon>
        <taxon>Euteleostomi</taxon>
        <taxon>Actinopterygii</taxon>
        <taxon>Neopterygii</taxon>
        <taxon>Teleostei</taxon>
        <taxon>Neoteleostei</taxon>
        <taxon>Acanthomorphata</taxon>
        <taxon>Eupercaria</taxon>
        <taxon>Perciformes</taxon>
        <taxon>Cottioidei</taxon>
        <taxon>Cottales</taxon>
        <taxon>Liparidae</taxon>
        <taxon>Liparis</taxon>
    </lineage>
</organism>
<name>A0A4Z2F083_9TELE</name>
<protein>
    <submittedName>
        <fullName evidence="1">Uncharacterized protein</fullName>
    </submittedName>
</protein>
<dbReference type="EMBL" id="SRLO01002024">
    <property type="protein sequence ID" value="TNN34181.1"/>
    <property type="molecule type" value="Genomic_DNA"/>
</dbReference>